<comment type="caution">
    <text evidence="7">The sequence shown here is derived from an EMBL/GenBank/DDBJ whole genome shotgun (WGS) entry which is preliminary data.</text>
</comment>
<dbReference type="InterPro" id="IPR045087">
    <property type="entry name" value="Cu-oxidase_fam"/>
</dbReference>
<gene>
    <name evidence="7" type="ORF">RFULGI_LOCUS11231</name>
</gene>
<dbReference type="OrthoDB" id="2121828at2759"/>
<dbReference type="Pfam" id="PF07732">
    <property type="entry name" value="Cu-oxidase_3"/>
    <property type="match status" value="1"/>
</dbReference>
<dbReference type="Gene3D" id="2.60.40.420">
    <property type="entry name" value="Cupredoxins - blue copper proteins"/>
    <property type="match status" value="3"/>
</dbReference>
<protein>
    <submittedName>
        <fullName evidence="7">17056_t:CDS:1</fullName>
    </submittedName>
</protein>
<keyword evidence="3" id="KW-0560">Oxidoreductase</keyword>
<dbReference type="EMBL" id="CAJVPZ010023921">
    <property type="protein sequence ID" value="CAG8717274.1"/>
    <property type="molecule type" value="Genomic_DNA"/>
</dbReference>
<proteinExistence type="inferred from homology"/>
<evidence type="ECO:0000259" key="5">
    <source>
        <dbReference type="Pfam" id="PF00394"/>
    </source>
</evidence>
<evidence type="ECO:0000313" key="8">
    <source>
        <dbReference type="Proteomes" id="UP000789396"/>
    </source>
</evidence>
<evidence type="ECO:0000256" key="1">
    <source>
        <dbReference type="ARBA" id="ARBA00010609"/>
    </source>
</evidence>
<dbReference type="GO" id="GO:0016491">
    <property type="term" value="F:oxidoreductase activity"/>
    <property type="evidence" value="ECO:0007669"/>
    <property type="project" value="UniProtKB-KW"/>
</dbReference>
<sequence>ENGIIDWTVAKAKKDIDGCGVRDVVVVYSTYNKENESFAETDTPFPFPAPTLIVKPKQLVRVLIRNMLGEPTTFHWHGLLMQKACFADGSESVTQCPIKEGENFLYEFKANDKPAQRVDGLYGYIIIEDDDNKCYDEDLDSDNAENPCPYCVLISDWYNVWANTLLNAYRYCNYSPKIAAEPVPHSIVINGKGAGNCLGCTPKNSVVAPEVIEVEGMRVKDSYKNHTKLPLSVGQRYSVIASTDETDTVNFWMRIQTSTDCIRDNTHSDQKAMLVKEIKAIVRYDKESVDDPTTDAWVNLDEEGSEGDLPCTDFDYGLLSPEDDSNAPEPEQDEDKKDYFFGIYMSTTNSTKNPYTTYGSVSLITDAGQSVISGRSVIYDDSSLDSTENTLQFTMENQ</sequence>
<dbReference type="InterPro" id="IPR008972">
    <property type="entry name" value="Cupredoxin"/>
</dbReference>
<feature type="domain" description="Plastocyanin-like" evidence="5">
    <location>
        <begin position="211"/>
        <end position="267"/>
    </location>
</feature>
<evidence type="ECO:0000256" key="4">
    <source>
        <dbReference type="ARBA" id="ARBA00023008"/>
    </source>
</evidence>
<comment type="similarity">
    <text evidence="1">Belongs to the multicopper oxidase family.</text>
</comment>
<dbReference type="AlphaFoldDB" id="A0A9N9I253"/>
<dbReference type="GO" id="GO:0005507">
    <property type="term" value="F:copper ion binding"/>
    <property type="evidence" value="ECO:0007669"/>
    <property type="project" value="InterPro"/>
</dbReference>
<feature type="domain" description="Plastocyanin-like" evidence="6">
    <location>
        <begin position="47"/>
        <end position="130"/>
    </location>
</feature>
<evidence type="ECO:0000313" key="7">
    <source>
        <dbReference type="EMBL" id="CAG8717274.1"/>
    </source>
</evidence>
<feature type="non-terminal residue" evidence="7">
    <location>
        <position position="398"/>
    </location>
</feature>
<evidence type="ECO:0000259" key="6">
    <source>
        <dbReference type="Pfam" id="PF07732"/>
    </source>
</evidence>
<feature type="non-terminal residue" evidence="7">
    <location>
        <position position="1"/>
    </location>
</feature>
<dbReference type="PANTHER" id="PTHR11709">
    <property type="entry name" value="MULTI-COPPER OXIDASE"/>
    <property type="match status" value="1"/>
</dbReference>
<dbReference type="CDD" id="cd04206">
    <property type="entry name" value="CuRO_1_LCC_like"/>
    <property type="match status" value="1"/>
</dbReference>
<dbReference type="Pfam" id="PF00394">
    <property type="entry name" value="Cu-oxidase"/>
    <property type="match status" value="1"/>
</dbReference>
<keyword evidence="2" id="KW-0479">Metal-binding</keyword>
<reference evidence="7" key="1">
    <citation type="submission" date="2021-06" db="EMBL/GenBank/DDBJ databases">
        <authorList>
            <person name="Kallberg Y."/>
            <person name="Tangrot J."/>
            <person name="Rosling A."/>
        </authorList>
    </citation>
    <scope>NUCLEOTIDE SEQUENCE</scope>
    <source>
        <strain evidence="7">IN212</strain>
    </source>
</reference>
<organism evidence="7 8">
    <name type="scientific">Racocetra fulgida</name>
    <dbReference type="NCBI Taxonomy" id="60492"/>
    <lineage>
        <taxon>Eukaryota</taxon>
        <taxon>Fungi</taxon>
        <taxon>Fungi incertae sedis</taxon>
        <taxon>Mucoromycota</taxon>
        <taxon>Glomeromycotina</taxon>
        <taxon>Glomeromycetes</taxon>
        <taxon>Diversisporales</taxon>
        <taxon>Gigasporaceae</taxon>
        <taxon>Racocetra</taxon>
    </lineage>
</organism>
<dbReference type="PANTHER" id="PTHR11709:SF394">
    <property type="entry name" value="FI03373P-RELATED"/>
    <property type="match status" value="1"/>
</dbReference>
<evidence type="ECO:0000256" key="3">
    <source>
        <dbReference type="ARBA" id="ARBA00023002"/>
    </source>
</evidence>
<keyword evidence="8" id="KW-1185">Reference proteome</keyword>
<dbReference type="SUPFAM" id="SSF49503">
    <property type="entry name" value="Cupredoxins"/>
    <property type="match status" value="2"/>
</dbReference>
<keyword evidence="4" id="KW-0186">Copper</keyword>
<name>A0A9N9I253_9GLOM</name>
<evidence type="ECO:0000256" key="2">
    <source>
        <dbReference type="ARBA" id="ARBA00022723"/>
    </source>
</evidence>
<dbReference type="Proteomes" id="UP000789396">
    <property type="component" value="Unassembled WGS sequence"/>
</dbReference>
<dbReference type="InterPro" id="IPR001117">
    <property type="entry name" value="Cu-oxidase_2nd"/>
</dbReference>
<dbReference type="InterPro" id="IPR011707">
    <property type="entry name" value="Cu-oxidase-like_N"/>
</dbReference>
<accession>A0A9N9I253</accession>